<dbReference type="Pfam" id="PF19054">
    <property type="entry name" value="DUF5753"/>
    <property type="match status" value="1"/>
</dbReference>
<evidence type="ECO:0000259" key="2">
    <source>
        <dbReference type="PROSITE" id="PS50943"/>
    </source>
</evidence>
<proteinExistence type="predicted"/>
<dbReference type="Pfam" id="PF13560">
    <property type="entry name" value="HTH_31"/>
    <property type="match status" value="1"/>
</dbReference>
<dbReference type="SUPFAM" id="SSF47413">
    <property type="entry name" value="lambda repressor-like DNA-binding domains"/>
    <property type="match status" value="1"/>
</dbReference>
<dbReference type="SMART" id="SM00530">
    <property type="entry name" value="HTH_XRE"/>
    <property type="match status" value="1"/>
</dbReference>
<dbReference type="CDD" id="cd00093">
    <property type="entry name" value="HTH_XRE"/>
    <property type="match status" value="1"/>
</dbReference>
<evidence type="ECO:0000256" key="1">
    <source>
        <dbReference type="SAM" id="MobiDB-lite"/>
    </source>
</evidence>
<keyword evidence="3" id="KW-0238">DNA-binding</keyword>
<feature type="domain" description="HTH cro/C1-type" evidence="2">
    <location>
        <begin position="9"/>
        <end position="62"/>
    </location>
</feature>
<dbReference type="RefSeq" id="WP_037966955.1">
    <property type="nucleotide sequence ID" value="NZ_JBIRHZ010000011.1"/>
</dbReference>
<feature type="region of interest" description="Disordered" evidence="1">
    <location>
        <begin position="274"/>
        <end position="294"/>
    </location>
</feature>
<reference evidence="3 4" key="1">
    <citation type="submission" date="2015-07" db="EMBL/GenBank/DDBJ databases">
        <authorList>
            <person name="Ju K.-S."/>
            <person name="Doroghazi J.R."/>
            <person name="Metcalf W.W."/>
        </authorList>
    </citation>
    <scope>NUCLEOTIDE SEQUENCE [LARGE SCALE GENOMIC DNA]</scope>
    <source>
        <strain evidence="3 4">NRRL B-3589</strain>
    </source>
</reference>
<dbReference type="PROSITE" id="PS50943">
    <property type="entry name" value="HTH_CROC1"/>
    <property type="match status" value="1"/>
</dbReference>
<name>A0ABR5JEN8_9ACTN</name>
<feature type="compositionally biased region" description="Low complexity" evidence="1">
    <location>
        <begin position="278"/>
        <end position="287"/>
    </location>
</feature>
<dbReference type="InterPro" id="IPR010982">
    <property type="entry name" value="Lambda_DNA-bd_dom_sf"/>
</dbReference>
<evidence type="ECO:0000313" key="4">
    <source>
        <dbReference type="Proteomes" id="UP000037020"/>
    </source>
</evidence>
<evidence type="ECO:0000313" key="3">
    <source>
        <dbReference type="EMBL" id="KOG91922.1"/>
    </source>
</evidence>
<organism evidence="3 4">
    <name type="scientific">Streptomyces varsoviensis</name>
    <dbReference type="NCBI Taxonomy" id="67373"/>
    <lineage>
        <taxon>Bacteria</taxon>
        <taxon>Bacillati</taxon>
        <taxon>Actinomycetota</taxon>
        <taxon>Actinomycetes</taxon>
        <taxon>Kitasatosporales</taxon>
        <taxon>Streptomycetaceae</taxon>
        <taxon>Streptomyces</taxon>
    </lineage>
</organism>
<dbReference type="InterPro" id="IPR043917">
    <property type="entry name" value="DUF5753"/>
</dbReference>
<gene>
    <name evidence="3" type="ORF">ADK38_00500</name>
</gene>
<dbReference type="GO" id="GO:0003677">
    <property type="term" value="F:DNA binding"/>
    <property type="evidence" value="ECO:0007669"/>
    <property type="project" value="UniProtKB-KW"/>
</dbReference>
<dbReference type="EMBL" id="LGUT01000038">
    <property type="protein sequence ID" value="KOG91922.1"/>
    <property type="molecule type" value="Genomic_DNA"/>
</dbReference>
<accession>A0ABR5JEN8</accession>
<dbReference type="Gene3D" id="1.10.260.40">
    <property type="entry name" value="lambda repressor-like DNA-binding domains"/>
    <property type="match status" value="1"/>
</dbReference>
<dbReference type="Proteomes" id="UP000037020">
    <property type="component" value="Unassembled WGS sequence"/>
</dbReference>
<dbReference type="InterPro" id="IPR001387">
    <property type="entry name" value="Cro/C1-type_HTH"/>
</dbReference>
<protein>
    <submittedName>
        <fullName evidence="3">DNA-binding protein</fullName>
    </submittedName>
</protein>
<comment type="caution">
    <text evidence="3">The sequence shown here is derived from an EMBL/GenBank/DDBJ whole genome shotgun (WGS) entry which is preliminary data.</text>
</comment>
<keyword evidence="4" id="KW-1185">Reference proteome</keyword>
<sequence>MAVTYGRRLHRLRTAAGLTQKALGLLSHVDRSRIAQLEGVTGAKPTMAISRALDRALGSDDLLAELQPYVYRETFPDWSQRFMDLEAQARKLGLYVAQVVPGLLQTEAYARAMLTMGRTLTSPEQLEERVLARLGRQGILTRADGPQVWVVLDEAVLRRTVGDTAVMRGQFAHLLRAFSNPRMNIQVLPFSSGHHQAMGGSLTIVTKPDGAEAAYLEGSDWGRLVEEPEDAKSYAATYDDVRALALPPSLSRDLIQSVMEDNYLDARVPTRSQRRRLAQVQLQQSGGRRVRRGG</sequence>